<name>A0A2L2LMJ3_AGRTU</name>
<accession>A0A2L2LMJ3</accession>
<dbReference type="EMBL" id="CP026928">
    <property type="protein sequence ID" value="AVH45545.1"/>
    <property type="molecule type" value="Genomic_DNA"/>
</dbReference>
<geneLocation type="plasmid" evidence="2">
    <name>pat1d1609b</name>
</geneLocation>
<evidence type="ECO:0000313" key="1">
    <source>
        <dbReference type="EMBL" id="AVH45545.1"/>
    </source>
</evidence>
<dbReference type="RefSeq" id="WP_158662971.1">
    <property type="nucleotide sequence ID" value="NZ_CP026928.1"/>
</dbReference>
<dbReference type="Proteomes" id="UP000237717">
    <property type="component" value="Plasmid pAt1D1609b"/>
</dbReference>
<proteinExistence type="predicted"/>
<evidence type="ECO:0000313" key="2">
    <source>
        <dbReference type="Proteomes" id="UP000237717"/>
    </source>
</evidence>
<organism evidence="1 2">
    <name type="scientific">Agrobacterium tumefaciens</name>
    <dbReference type="NCBI Taxonomy" id="358"/>
    <lineage>
        <taxon>Bacteria</taxon>
        <taxon>Pseudomonadati</taxon>
        <taxon>Pseudomonadota</taxon>
        <taxon>Alphaproteobacteria</taxon>
        <taxon>Hyphomicrobiales</taxon>
        <taxon>Rhizobiaceae</taxon>
        <taxon>Rhizobium/Agrobacterium group</taxon>
        <taxon>Agrobacterium</taxon>
        <taxon>Agrobacterium tumefaciens complex</taxon>
    </lineage>
</organism>
<keyword evidence="1" id="KW-0614">Plasmid</keyword>
<protein>
    <submittedName>
        <fullName evidence="1">Uncharacterized protein</fullName>
    </submittedName>
</protein>
<reference evidence="1 2" key="1">
    <citation type="submission" date="2018-02" db="EMBL/GenBank/DDBJ databases">
        <title>Complete genome sequence of Agrobacterium tumefaciens 1D1609.</title>
        <authorList>
            <person name="Cho S.-T."/>
            <person name="Haryono M."/>
            <person name="Chang H.-H."/>
            <person name="Santos M.N."/>
            <person name="Lai E.-M."/>
            <person name="Kuo C.-H."/>
        </authorList>
    </citation>
    <scope>NUCLEOTIDE SEQUENCE [LARGE SCALE GENOMIC DNA]</scope>
    <source>
        <strain evidence="1 2">1D1609</strain>
        <plasmid evidence="2">Plasmid pat1d1609b</plasmid>
    </source>
</reference>
<dbReference type="AlphaFoldDB" id="A0A2L2LMJ3"/>
<gene>
    <name evidence="1" type="ORF">At1D1609_55140</name>
</gene>
<sequence>MSSQEPPKIFWSWQSDFSSATCRTFVRAALVEAIEQINAEMDVNDADRPEVDHDTKGERGMVDIASTILTKIANAAVFVADLTPIAQSSAGKWLPNPNVMIELGWAMQKPGWERVIGVLNTASGAEIEDLPFDIRQRRVITYVLADGADATTRKSVNKKLVKELKGALEVNLAERAEQIAVDTVIVGAPANPQNPSIWASAKETLTHNDAFGRPGRTEIQLPDVPRSYMRIIPAGWNTHPPSVADIATLRDGMRVEAAHDGAASGDYGATEEGFVRYWLTGEYGQPSSTSNVTMFFEDTGEFWLLHGSVIAPTKNYVLLKDHLMLGQWSQALRRSMQVMDRYGALGARRVEAGLYNVRDLRWFAEWEMDRIQSRRNDVLTVRQSRDWDGSAQITFLTDAYNRVRGLFALPRLSEAQVSEILANFDAERFRLHD</sequence>